<dbReference type="eggNOG" id="ENOG502SSW3">
    <property type="taxonomic scope" value="Eukaryota"/>
</dbReference>
<sequence length="460" mass="49882">MPPPLLTPHALTTLSGDPHTLIRLTHLRTTLPISTDAWGRPSISASIPQPVLLSCALSLRHPFTTASSSDTVAASTVHYGTLSKAILAACEAFRLSGEGTEKGMGMRDLVAWVLFRLTGQHILAAPEAPQGEHGSGNGNGDENGNEERVEPLLKPSSLKLLELEVSLPKASLLGSGVSLTGSVAYGGDQGGGEQQPSAFSMVLKLHELRVPTLVGVNACERLAKQMVYVGIEMQRWDWPDEDGYARLEEVVVKVMSNVSFSISFPTFSFELEFTFCFCSCSGRTEQMQISPWPEKLREESSEETAEKKMRVCLSIYLQRLTKTPLPPFQNPQSTEESSFQTLEALAEHLITRLIRYIVIPHLLTSLPHSTPTPAQTPTPSSTAPPGRTYPRIKIALSKPTAVTFADAPTVEMAVDADPGASEIAARVWGEVGGEGGRKVPFPLMGRLDEWIEREGGCREG</sequence>
<feature type="compositionally biased region" description="Low complexity" evidence="2">
    <location>
        <begin position="368"/>
        <end position="385"/>
    </location>
</feature>
<dbReference type="GO" id="GO:0046656">
    <property type="term" value="P:folic acid biosynthetic process"/>
    <property type="evidence" value="ECO:0007669"/>
    <property type="project" value="UniProtKB-KW"/>
</dbReference>
<dbReference type="InterPro" id="IPR043133">
    <property type="entry name" value="GTP-CH-I_C/QueF"/>
</dbReference>
<dbReference type="InParanoid" id="K1WTG3"/>
<dbReference type="STRING" id="1072389.K1WTG3"/>
<dbReference type="KEGG" id="mbe:MBM_09967"/>
<reference evidence="3 4" key="1">
    <citation type="journal article" date="2012" name="BMC Genomics">
        <title>Sequencing the genome of Marssonina brunnea reveals fungus-poplar co-evolution.</title>
        <authorList>
            <person name="Zhu S."/>
            <person name="Cao Y.-Z."/>
            <person name="Jiang C."/>
            <person name="Tan B.-Y."/>
            <person name="Wang Z."/>
            <person name="Feng S."/>
            <person name="Zhang L."/>
            <person name="Su X.-H."/>
            <person name="Brejova B."/>
            <person name="Vinar T."/>
            <person name="Xu M."/>
            <person name="Wang M.-X."/>
            <person name="Zhang S.-G."/>
            <person name="Huang M.-R."/>
            <person name="Wu R."/>
            <person name="Zhou Y."/>
        </authorList>
    </citation>
    <scope>NUCLEOTIDE SEQUENCE [LARGE SCALE GENOMIC DNA]</scope>
    <source>
        <strain evidence="3 4">MB_m1</strain>
    </source>
</reference>
<dbReference type="AlphaFoldDB" id="K1WTG3"/>
<dbReference type="OrthoDB" id="5425486at2759"/>
<evidence type="ECO:0000256" key="2">
    <source>
        <dbReference type="SAM" id="MobiDB-lite"/>
    </source>
</evidence>
<dbReference type="Proteomes" id="UP000006753">
    <property type="component" value="Unassembled WGS sequence"/>
</dbReference>
<feature type="region of interest" description="Disordered" evidence="2">
    <location>
        <begin position="126"/>
        <end position="149"/>
    </location>
</feature>
<keyword evidence="1" id="KW-0289">Folate biosynthesis</keyword>
<feature type="region of interest" description="Disordered" evidence="2">
    <location>
        <begin position="368"/>
        <end position="387"/>
    </location>
</feature>
<dbReference type="HOGENOM" id="CLU_062068_0_0_1"/>
<protein>
    <submittedName>
        <fullName evidence="3">Dihydropteroate synthase</fullName>
    </submittedName>
</protein>
<accession>K1WTG3</accession>
<evidence type="ECO:0000313" key="4">
    <source>
        <dbReference type="Proteomes" id="UP000006753"/>
    </source>
</evidence>
<evidence type="ECO:0000313" key="3">
    <source>
        <dbReference type="EMBL" id="EKD11888.1"/>
    </source>
</evidence>
<organism evidence="3 4">
    <name type="scientific">Marssonina brunnea f. sp. multigermtubi (strain MB_m1)</name>
    <name type="common">Marssonina leaf spot fungus</name>
    <dbReference type="NCBI Taxonomy" id="1072389"/>
    <lineage>
        <taxon>Eukaryota</taxon>
        <taxon>Fungi</taxon>
        <taxon>Dikarya</taxon>
        <taxon>Ascomycota</taxon>
        <taxon>Pezizomycotina</taxon>
        <taxon>Leotiomycetes</taxon>
        <taxon>Helotiales</taxon>
        <taxon>Drepanopezizaceae</taxon>
        <taxon>Drepanopeziza</taxon>
    </lineage>
</organism>
<dbReference type="OMA" id="ISTDAWG"/>
<dbReference type="EMBL" id="JH921479">
    <property type="protein sequence ID" value="EKD11888.1"/>
    <property type="molecule type" value="Genomic_DNA"/>
</dbReference>
<name>K1WTG3_MARBU</name>
<keyword evidence="4" id="KW-1185">Reference proteome</keyword>
<proteinExistence type="predicted"/>
<gene>
    <name evidence="3" type="ORF">MBM_09967</name>
</gene>
<dbReference type="Gene3D" id="3.30.1130.10">
    <property type="match status" value="3"/>
</dbReference>
<evidence type="ECO:0000256" key="1">
    <source>
        <dbReference type="ARBA" id="ARBA00022909"/>
    </source>
</evidence>